<dbReference type="InterPro" id="IPR022781">
    <property type="entry name" value="Flagellar_biosynth_FliO"/>
</dbReference>
<dbReference type="GO" id="GO:0044781">
    <property type="term" value="P:bacterial-type flagellum organization"/>
    <property type="evidence" value="ECO:0007669"/>
    <property type="project" value="InterPro"/>
</dbReference>
<dbReference type="Proteomes" id="UP000013047">
    <property type="component" value="Unassembled WGS sequence"/>
</dbReference>
<evidence type="ECO:0000256" key="3">
    <source>
        <dbReference type="ARBA" id="ARBA00022692"/>
    </source>
</evidence>
<feature type="non-terminal residue" evidence="7">
    <location>
        <position position="1"/>
    </location>
</feature>
<gene>
    <name evidence="7" type="ORF">C667_08825</name>
</gene>
<dbReference type="GO" id="GO:0016020">
    <property type="term" value="C:membrane"/>
    <property type="evidence" value="ECO:0007669"/>
    <property type="project" value="InterPro"/>
</dbReference>
<dbReference type="RefSeq" id="WP_004360995.1">
    <property type="nucleotide sequence ID" value="NZ_AMXF01000048.1"/>
</dbReference>
<dbReference type="AlphaFoldDB" id="N6ZSH3"/>
<dbReference type="OrthoDB" id="9182371at2"/>
<name>N6ZSH3_9RHOO</name>
<keyword evidence="7" id="KW-0282">Flagellum</keyword>
<accession>N6ZSH3</accession>
<proteinExistence type="predicted"/>
<feature type="region of interest" description="Disordered" evidence="6">
    <location>
        <begin position="53"/>
        <end position="83"/>
    </location>
</feature>
<sequence>GGAAVKVLGAAAVGPRERVVLVEIGEDVLVLGVAPGSVTRLHEMKRAELALPADLPGQPPPAGKSFATWLHQAAQRRERRDEA</sequence>
<evidence type="ECO:0000256" key="1">
    <source>
        <dbReference type="ARBA" id="ARBA00004236"/>
    </source>
</evidence>
<organism evidence="7 8">
    <name type="scientific">Thauera phenylacetica B4P</name>
    <dbReference type="NCBI Taxonomy" id="1234382"/>
    <lineage>
        <taxon>Bacteria</taxon>
        <taxon>Pseudomonadati</taxon>
        <taxon>Pseudomonadota</taxon>
        <taxon>Betaproteobacteria</taxon>
        <taxon>Rhodocyclales</taxon>
        <taxon>Zoogloeaceae</taxon>
        <taxon>Thauera</taxon>
    </lineage>
</organism>
<evidence type="ECO:0000256" key="6">
    <source>
        <dbReference type="SAM" id="MobiDB-lite"/>
    </source>
</evidence>
<keyword evidence="5" id="KW-0472">Membrane</keyword>
<evidence type="ECO:0000256" key="4">
    <source>
        <dbReference type="ARBA" id="ARBA00022989"/>
    </source>
</evidence>
<keyword evidence="2" id="KW-1003">Cell membrane</keyword>
<keyword evidence="7" id="KW-0966">Cell projection</keyword>
<keyword evidence="8" id="KW-1185">Reference proteome</keyword>
<keyword evidence="7" id="KW-0969">Cilium</keyword>
<dbReference type="EMBL" id="AMXF01000048">
    <property type="protein sequence ID" value="ENO97422.1"/>
    <property type="molecule type" value="Genomic_DNA"/>
</dbReference>
<evidence type="ECO:0000256" key="2">
    <source>
        <dbReference type="ARBA" id="ARBA00022475"/>
    </source>
</evidence>
<evidence type="ECO:0000256" key="5">
    <source>
        <dbReference type="ARBA" id="ARBA00023136"/>
    </source>
</evidence>
<keyword evidence="4" id="KW-1133">Transmembrane helix</keyword>
<evidence type="ECO:0000313" key="8">
    <source>
        <dbReference type="Proteomes" id="UP000013047"/>
    </source>
</evidence>
<comment type="subcellular location">
    <subcellularLocation>
        <location evidence="1">Cell membrane</location>
    </subcellularLocation>
</comment>
<keyword evidence="3" id="KW-0812">Transmembrane</keyword>
<evidence type="ECO:0000313" key="7">
    <source>
        <dbReference type="EMBL" id="ENO97422.1"/>
    </source>
</evidence>
<comment type="caution">
    <text evidence="7">The sequence shown here is derived from an EMBL/GenBank/DDBJ whole genome shotgun (WGS) entry which is preliminary data.</text>
</comment>
<reference evidence="7 8" key="1">
    <citation type="submission" date="2012-09" db="EMBL/GenBank/DDBJ databases">
        <title>Draft Genome Sequences of 6 Strains from Genus Thauera.</title>
        <authorList>
            <person name="Liu B."/>
            <person name="Shapleigh J.P."/>
            <person name="Frostegard A.H."/>
        </authorList>
    </citation>
    <scope>NUCLEOTIDE SEQUENCE [LARGE SCALE GENOMIC DNA]</scope>
    <source>
        <strain evidence="7 8">B4P</strain>
    </source>
</reference>
<dbReference type="Pfam" id="PF04347">
    <property type="entry name" value="FliO"/>
    <property type="match status" value="1"/>
</dbReference>
<protein>
    <submittedName>
        <fullName evidence="7">Flagellar biosynthesis protein FliO</fullName>
    </submittedName>
</protein>